<dbReference type="EMBL" id="KZ857406">
    <property type="protein sequence ID" value="RDX49275.1"/>
    <property type="molecule type" value="Genomic_DNA"/>
</dbReference>
<proteinExistence type="predicted"/>
<evidence type="ECO:0000313" key="2">
    <source>
        <dbReference type="EMBL" id="RDX49275.1"/>
    </source>
</evidence>
<protein>
    <submittedName>
        <fullName evidence="2">Uncharacterized protein</fullName>
    </submittedName>
</protein>
<sequence>MTDFSAKRRSRTRRRSLERPHALDRSRHHLALSPDRLRGLTIGSPEHRRLQACALSLPNAACAGNEAACPLPLTVCGRLFVHRGLLTFRWTLFAHTMGGHVVIRRPPVHCASHSLPRLPSARFPCGTVPRSSGCNSGVVPGLCKRECYHMAQVWGRRYCYSRHAAGADALVLGPCRWTVNTRLRARGVASTLGSRLPGPSFAAKSSIEAKKQLCVSASEIPVRLPGNVALAWRPRRTSRAGPTEFQKTT</sequence>
<feature type="compositionally biased region" description="Basic and acidic residues" evidence="1">
    <location>
        <begin position="15"/>
        <end position="25"/>
    </location>
</feature>
<accession>A0A371D9Q5</accession>
<dbReference type="AlphaFoldDB" id="A0A371D9Q5"/>
<evidence type="ECO:0000313" key="3">
    <source>
        <dbReference type="Proteomes" id="UP000256964"/>
    </source>
</evidence>
<dbReference type="Proteomes" id="UP000256964">
    <property type="component" value="Unassembled WGS sequence"/>
</dbReference>
<organism evidence="2 3">
    <name type="scientific">Lentinus brumalis</name>
    <dbReference type="NCBI Taxonomy" id="2498619"/>
    <lineage>
        <taxon>Eukaryota</taxon>
        <taxon>Fungi</taxon>
        <taxon>Dikarya</taxon>
        <taxon>Basidiomycota</taxon>
        <taxon>Agaricomycotina</taxon>
        <taxon>Agaricomycetes</taxon>
        <taxon>Polyporales</taxon>
        <taxon>Polyporaceae</taxon>
        <taxon>Lentinus</taxon>
    </lineage>
</organism>
<keyword evidence="3" id="KW-1185">Reference proteome</keyword>
<evidence type="ECO:0000256" key="1">
    <source>
        <dbReference type="SAM" id="MobiDB-lite"/>
    </source>
</evidence>
<reference evidence="2 3" key="1">
    <citation type="journal article" date="2018" name="Biotechnol. Biofuels">
        <title>Integrative visual omics of the white-rot fungus Polyporus brumalis exposes the biotechnological potential of its oxidative enzymes for delignifying raw plant biomass.</title>
        <authorList>
            <person name="Miyauchi S."/>
            <person name="Rancon A."/>
            <person name="Drula E."/>
            <person name="Hage H."/>
            <person name="Chaduli D."/>
            <person name="Favel A."/>
            <person name="Grisel S."/>
            <person name="Henrissat B."/>
            <person name="Herpoel-Gimbert I."/>
            <person name="Ruiz-Duenas F.J."/>
            <person name="Chevret D."/>
            <person name="Hainaut M."/>
            <person name="Lin J."/>
            <person name="Wang M."/>
            <person name="Pangilinan J."/>
            <person name="Lipzen A."/>
            <person name="Lesage-Meessen L."/>
            <person name="Navarro D."/>
            <person name="Riley R."/>
            <person name="Grigoriev I.V."/>
            <person name="Zhou S."/>
            <person name="Raouche S."/>
            <person name="Rosso M.N."/>
        </authorList>
    </citation>
    <scope>NUCLEOTIDE SEQUENCE [LARGE SCALE GENOMIC DNA]</scope>
    <source>
        <strain evidence="2 3">BRFM 1820</strain>
    </source>
</reference>
<gene>
    <name evidence="2" type="ORF">OH76DRAFT_544033</name>
</gene>
<feature type="region of interest" description="Disordered" evidence="1">
    <location>
        <begin position="1"/>
        <end position="25"/>
    </location>
</feature>
<name>A0A371D9Q5_9APHY</name>